<comment type="caution">
    <text evidence="3">The sequence shown here is derived from an EMBL/GenBank/DDBJ whole genome shotgun (WGS) entry which is preliminary data.</text>
</comment>
<evidence type="ECO:0000313" key="3">
    <source>
        <dbReference type="EMBL" id="PRX54721.1"/>
    </source>
</evidence>
<evidence type="ECO:0000313" key="4">
    <source>
        <dbReference type="Proteomes" id="UP000237640"/>
    </source>
</evidence>
<organism evidence="3 4">
    <name type="scientific">Flagellimonas meridianipacifica</name>
    <dbReference type="NCBI Taxonomy" id="1080225"/>
    <lineage>
        <taxon>Bacteria</taxon>
        <taxon>Pseudomonadati</taxon>
        <taxon>Bacteroidota</taxon>
        <taxon>Flavobacteriia</taxon>
        <taxon>Flavobacteriales</taxon>
        <taxon>Flavobacteriaceae</taxon>
        <taxon>Flagellimonas</taxon>
    </lineage>
</organism>
<feature type="domain" description="SbsA Ig-like" evidence="2">
    <location>
        <begin position="263"/>
        <end position="338"/>
    </location>
</feature>
<reference evidence="3 4" key="1">
    <citation type="submission" date="2018-03" db="EMBL/GenBank/DDBJ databases">
        <title>Genomic Encyclopedia of Archaeal and Bacterial Type Strains, Phase II (KMG-II): from individual species to whole genera.</title>
        <authorList>
            <person name="Goeker M."/>
        </authorList>
    </citation>
    <scope>NUCLEOTIDE SEQUENCE [LARGE SCALE GENOMIC DNA]</scope>
    <source>
        <strain evidence="3 4">DSM 25027</strain>
    </source>
</reference>
<protein>
    <recommendedName>
        <fullName evidence="2">SbsA Ig-like domain-containing protein</fullName>
    </recommendedName>
</protein>
<dbReference type="AlphaFoldDB" id="A0A2T0MB43"/>
<evidence type="ECO:0000259" key="2">
    <source>
        <dbReference type="Pfam" id="PF13205"/>
    </source>
</evidence>
<dbReference type="Pfam" id="PF13205">
    <property type="entry name" value="Big_5"/>
    <property type="match status" value="1"/>
</dbReference>
<gene>
    <name evidence="3" type="ORF">CLV81_3125</name>
</gene>
<sequence>MDVIYPYSIINKKIKLSLVFFCVALFFNCVKKKSSEDIHVNYNNGKVVSVEYETEESSGYTFHLKQNDQSPILGNLTCEKGTCTFIPIVAFTAGQTYEIRKNKKTIESFTIDHSSKQKNPELIAIYPSMDTVPQNLLKMYFVFSHPMQHSKSALDFISVFDNTAQKESDIFLEMETELWNKERTRLTLWLDPGRIKTDLIPNQEKGPPLLQKHCYTISIDSLWTSEQGYPLTRKYVKMLNVVGKDLQRPNPKLWEVNIPKENTQNPLEIRFNEPMDAVLILETIQVKNREGELIEGTFSLLENELKIEFKPEEKWILGNYSVHVNPVLEDLAGNNLERLFDTDLSDNSMDTKSTENILNFSIEH</sequence>
<dbReference type="EMBL" id="PVYX01000002">
    <property type="protein sequence ID" value="PRX54721.1"/>
    <property type="molecule type" value="Genomic_DNA"/>
</dbReference>
<keyword evidence="4" id="KW-1185">Reference proteome</keyword>
<name>A0A2T0MB43_9FLAO</name>
<evidence type="ECO:0000256" key="1">
    <source>
        <dbReference type="ARBA" id="ARBA00022729"/>
    </source>
</evidence>
<dbReference type="Gene3D" id="2.60.40.1220">
    <property type="match status" value="1"/>
</dbReference>
<dbReference type="InterPro" id="IPR014755">
    <property type="entry name" value="Cu-Rt/internalin_Ig-like"/>
</dbReference>
<proteinExistence type="predicted"/>
<dbReference type="InterPro" id="IPR032812">
    <property type="entry name" value="SbsA_Ig"/>
</dbReference>
<accession>A0A2T0MB43</accession>
<dbReference type="Proteomes" id="UP000237640">
    <property type="component" value="Unassembled WGS sequence"/>
</dbReference>
<keyword evidence="1" id="KW-0732">Signal</keyword>